<dbReference type="Proteomes" id="UP001175228">
    <property type="component" value="Unassembled WGS sequence"/>
</dbReference>
<gene>
    <name evidence="2" type="ORF">EDD18DRAFT_1113172</name>
</gene>
<evidence type="ECO:0000313" key="3">
    <source>
        <dbReference type="Proteomes" id="UP001175228"/>
    </source>
</evidence>
<evidence type="ECO:0000313" key="2">
    <source>
        <dbReference type="EMBL" id="KAK0481058.1"/>
    </source>
</evidence>
<name>A0AA39PCV5_9AGAR</name>
<keyword evidence="3" id="KW-1185">Reference proteome</keyword>
<dbReference type="AlphaFoldDB" id="A0AA39PCV5"/>
<proteinExistence type="predicted"/>
<evidence type="ECO:0000256" key="1">
    <source>
        <dbReference type="SAM" id="MobiDB-lite"/>
    </source>
</evidence>
<accession>A0AA39PCV5</accession>
<protein>
    <submittedName>
        <fullName evidence="2">Uncharacterized protein</fullName>
    </submittedName>
</protein>
<comment type="caution">
    <text evidence="2">The sequence shown here is derived from an EMBL/GenBank/DDBJ whole genome shotgun (WGS) entry which is preliminary data.</text>
</comment>
<reference evidence="2" key="1">
    <citation type="submission" date="2023-06" db="EMBL/GenBank/DDBJ databases">
        <authorList>
            <consortium name="Lawrence Berkeley National Laboratory"/>
            <person name="Ahrendt S."/>
            <person name="Sahu N."/>
            <person name="Indic B."/>
            <person name="Wong-Bajracharya J."/>
            <person name="Merenyi Z."/>
            <person name="Ke H.-M."/>
            <person name="Monk M."/>
            <person name="Kocsube S."/>
            <person name="Drula E."/>
            <person name="Lipzen A."/>
            <person name="Balint B."/>
            <person name="Henrissat B."/>
            <person name="Andreopoulos B."/>
            <person name="Martin F.M."/>
            <person name="Harder C.B."/>
            <person name="Rigling D."/>
            <person name="Ford K.L."/>
            <person name="Foster G.D."/>
            <person name="Pangilinan J."/>
            <person name="Papanicolaou A."/>
            <person name="Barry K."/>
            <person name="LaButti K."/>
            <person name="Viragh M."/>
            <person name="Koriabine M."/>
            <person name="Yan M."/>
            <person name="Riley R."/>
            <person name="Champramary S."/>
            <person name="Plett K.L."/>
            <person name="Tsai I.J."/>
            <person name="Slot J."/>
            <person name="Sipos G."/>
            <person name="Plett J."/>
            <person name="Nagy L.G."/>
            <person name="Grigoriev I.V."/>
        </authorList>
    </citation>
    <scope>NUCLEOTIDE SEQUENCE</scope>
    <source>
        <strain evidence="2">HWK02</strain>
    </source>
</reference>
<feature type="region of interest" description="Disordered" evidence="1">
    <location>
        <begin position="51"/>
        <end position="72"/>
    </location>
</feature>
<dbReference type="EMBL" id="JAUEPU010000075">
    <property type="protein sequence ID" value="KAK0481058.1"/>
    <property type="molecule type" value="Genomic_DNA"/>
</dbReference>
<sequence length="195" mass="22324">MAPTQYKCRFCTFKTRHNKGLSSHYSQTQCGTKLVESSKCSHIKKQVRENVEEAWGSSPANSTDSNANTDDAPDMQYFSHHANPDIPAPLPPKRAHIKDVEDEGDISNGPERWVEDFPSPTGEPLHSRGSQETTFQHLRHEKMEKGEEMWAPFESRDEWDLVQWLMKAGVSQYEMEMFLQLGVVHTILSYRQIAS</sequence>
<organism evidence="2 3">
    <name type="scientific">Armillaria luteobubalina</name>
    <dbReference type="NCBI Taxonomy" id="153913"/>
    <lineage>
        <taxon>Eukaryota</taxon>
        <taxon>Fungi</taxon>
        <taxon>Dikarya</taxon>
        <taxon>Basidiomycota</taxon>
        <taxon>Agaricomycotina</taxon>
        <taxon>Agaricomycetes</taxon>
        <taxon>Agaricomycetidae</taxon>
        <taxon>Agaricales</taxon>
        <taxon>Marasmiineae</taxon>
        <taxon>Physalacriaceae</taxon>
        <taxon>Armillaria</taxon>
    </lineage>
</organism>
<feature type="compositionally biased region" description="Polar residues" evidence="1">
    <location>
        <begin position="58"/>
        <end position="69"/>
    </location>
</feature>